<dbReference type="Proteomes" id="UP000585258">
    <property type="component" value="Unassembled WGS sequence"/>
</dbReference>
<dbReference type="Proteomes" id="UP000198597">
    <property type="component" value="Unassembled WGS sequence"/>
</dbReference>
<dbReference type="InterPro" id="IPR006674">
    <property type="entry name" value="HD_domain"/>
</dbReference>
<dbReference type="RefSeq" id="WP_089965959.1">
    <property type="nucleotide sequence ID" value="NZ_FNJM01000001.1"/>
</dbReference>
<dbReference type="NCBIfam" id="TIGR00277">
    <property type="entry name" value="HDIG"/>
    <property type="match status" value="1"/>
</dbReference>
<dbReference type="InterPro" id="IPR003607">
    <property type="entry name" value="HD/PDEase_dom"/>
</dbReference>
<reference evidence="3 6" key="2">
    <citation type="submission" date="2020-08" db="EMBL/GenBank/DDBJ databases">
        <title>Clostridia isolated from Swiss meat.</title>
        <authorList>
            <person name="Wambui J."/>
            <person name="Stevens M.J.A."/>
            <person name="Stephan R."/>
        </authorList>
    </citation>
    <scope>NUCLEOTIDE SEQUENCE [LARGE SCALE GENOMIC DNA]</scope>
    <source>
        <strain evidence="3 6">CM001</strain>
    </source>
</reference>
<dbReference type="InterPro" id="IPR006675">
    <property type="entry name" value="HDIG_dom"/>
</dbReference>
<dbReference type="STRING" id="94869.SAMN04488529_101748"/>
<evidence type="ECO:0000259" key="2">
    <source>
        <dbReference type="SMART" id="SM00471"/>
    </source>
</evidence>
<dbReference type="GO" id="GO:0031125">
    <property type="term" value="P:rRNA 3'-end processing"/>
    <property type="evidence" value="ECO:0007669"/>
    <property type="project" value="TreeGrafter"/>
</dbReference>
<reference evidence="4 5" key="1">
    <citation type="submission" date="2016-10" db="EMBL/GenBank/DDBJ databases">
        <authorList>
            <person name="de Groot N.N."/>
        </authorList>
    </citation>
    <scope>NUCLEOTIDE SEQUENCE [LARGE SCALE GENOMIC DNA]</scope>
    <source>
        <strain evidence="4 5">DSM 12272</strain>
    </source>
</reference>
<sequence>MKEKYLNEVKIGEKVEMSLMIIKILSRDELTMTAYIGDKTKEVKAVLKDEKKKLTVGHVVKTKGTYGNLYKAEVLQIIEDFDLRDYVPSVKRPVEDIMKELEELTSIEFKSPEVISLNNYFFKDEKFLERFTKAIGGVYQHHNYLGGLAEHTLGVTYLAKMFADRYNCRHKEIAILGAKLHDIGKIKEMNYDGPFTYSLEGEMEGHIVIGVTMLEEAFRANPELYTHEFRQRIKGIIVQHHGKLEYGSPKTMKSQESYIVHYSDYVDSTMNKIDIVMDGVEEGEWTSYERRMDGKLFV</sequence>
<dbReference type="SMART" id="SM00471">
    <property type="entry name" value="HDc"/>
    <property type="match status" value="1"/>
</dbReference>
<dbReference type="EMBL" id="JACKWY010000010">
    <property type="protein sequence ID" value="MBB6715983.1"/>
    <property type="molecule type" value="Genomic_DNA"/>
</dbReference>
<evidence type="ECO:0000256" key="1">
    <source>
        <dbReference type="ARBA" id="ARBA00022801"/>
    </source>
</evidence>
<accession>A0A1H0NAI2</accession>
<keyword evidence="5" id="KW-1185">Reference proteome</keyword>
<organism evidence="4 5">
    <name type="scientific">Clostridium gasigenes</name>
    <dbReference type="NCBI Taxonomy" id="94869"/>
    <lineage>
        <taxon>Bacteria</taxon>
        <taxon>Bacillati</taxon>
        <taxon>Bacillota</taxon>
        <taxon>Clostridia</taxon>
        <taxon>Eubacteriales</taxon>
        <taxon>Clostridiaceae</taxon>
        <taxon>Clostridium</taxon>
    </lineage>
</organism>
<evidence type="ECO:0000313" key="5">
    <source>
        <dbReference type="Proteomes" id="UP000198597"/>
    </source>
</evidence>
<dbReference type="Gene3D" id="1.10.3210.10">
    <property type="entry name" value="Hypothetical protein af1432"/>
    <property type="match status" value="1"/>
</dbReference>
<protein>
    <submittedName>
        <fullName evidence="4">3'-5' exoribonuclease</fullName>
    </submittedName>
    <submittedName>
        <fullName evidence="3">HD domain-containing protein</fullName>
    </submittedName>
</protein>
<feature type="domain" description="HD/PDEase" evidence="2">
    <location>
        <begin position="144"/>
        <end position="278"/>
    </location>
</feature>
<dbReference type="AlphaFoldDB" id="A0A1H0NAI2"/>
<dbReference type="PANTHER" id="PTHR37294">
    <property type="entry name" value="3'-5' EXORIBONUCLEASE YHAM"/>
    <property type="match status" value="1"/>
</dbReference>
<dbReference type="Pfam" id="PF01966">
    <property type="entry name" value="HD"/>
    <property type="match status" value="1"/>
</dbReference>
<dbReference type="InterPro" id="IPR050798">
    <property type="entry name" value="YhaM_exoribonuc/phosphodiest"/>
</dbReference>
<dbReference type="SUPFAM" id="SSF109604">
    <property type="entry name" value="HD-domain/PDEase-like"/>
    <property type="match status" value="1"/>
</dbReference>
<keyword evidence="1" id="KW-0378">Hydrolase</keyword>
<proteinExistence type="predicted"/>
<dbReference type="GO" id="GO:0016787">
    <property type="term" value="F:hydrolase activity"/>
    <property type="evidence" value="ECO:0007669"/>
    <property type="project" value="UniProtKB-KW"/>
</dbReference>
<evidence type="ECO:0000313" key="4">
    <source>
        <dbReference type="EMBL" id="SDO89310.1"/>
    </source>
</evidence>
<dbReference type="EMBL" id="FNJM01000001">
    <property type="protein sequence ID" value="SDO89310.1"/>
    <property type="molecule type" value="Genomic_DNA"/>
</dbReference>
<dbReference type="CDD" id="cd00077">
    <property type="entry name" value="HDc"/>
    <property type="match status" value="1"/>
</dbReference>
<dbReference type="PANTHER" id="PTHR37294:SF1">
    <property type="entry name" value="3'-5' EXORIBONUCLEASE YHAM"/>
    <property type="match status" value="1"/>
</dbReference>
<name>A0A1H0NAI2_9CLOT</name>
<dbReference type="OrthoDB" id="9778453at2"/>
<gene>
    <name evidence="3" type="ORF">H7E68_14850</name>
    <name evidence="4" type="ORF">SAMN04488529_101748</name>
</gene>
<evidence type="ECO:0000313" key="3">
    <source>
        <dbReference type="EMBL" id="MBB6715983.1"/>
    </source>
</evidence>
<evidence type="ECO:0000313" key="6">
    <source>
        <dbReference type="Proteomes" id="UP000585258"/>
    </source>
</evidence>